<dbReference type="GeneID" id="66854750"/>
<evidence type="ECO:0000256" key="2">
    <source>
        <dbReference type="ARBA" id="ARBA00023015"/>
    </source>
</evidence>
<dbReference type="InterPro" id="IPR039425">
    <property type="entry name" value="RNA_pol_sigma-70-like"/>
</dbReference>
<dbReference type="CDD" id="cd06171">
    <property type="entry name" value="Sigma70_r4"/>
    <property type="match status" value="1"/>
</dbReference>
<dbReference type="Gene3D" id="1.10.10.10">
    <property type="entry name" value="Winged helix-like DNA-binding domain superfamily/Winged helix DNA-binding domain"/>
    <property type="match status" value="1"/>
</dbReference>
<comment type="similarity">
    <text evidence="1">Belongs to the sigma-70 factor family. ECF subfamily.</text>
</comment>
<keyword evidence="9" id="KW-1185">Reference proteome</keyword>
<name>A0ABY3Z715_STRRM</name>
<feature type="region of interest" description="Disordered" evidence="5">
    <location>
        <begin position="186"/>
        <end position="227"/>
    </location>
</feature>
<organism evidence="8 9">
    <name type="scientific">Streptomyces rimosus subsp. rimosus</name>
    <dbReference type="NCBI Taxonomy" id="132474"/>
    <lineage>
        <taxon>Bacteria</taxon>
        <taxon>Bacillati</taxon>
        <taxon>Actinomycetota</taxon>
        <taxon>Actinomycetes</taxon>
        <taxon>Kitasatosporales</taxon>
        <taxon>Streptomycetaceae</taxon>
        <taxon>Streptomyces</taxon>
    </lineage>
</organism>
<dbReference type="InterPro" id="IPR013324">
    <property type="entry name" value="RNA_pol_sigma_r3/r4-like"/>
</dbReference>
<evidence type="ECO:0000256" key="3">
    <source>
        <dbReference type="ARBA" id="ARBA00023082"/>
    </source>
</evidence>
<feature type="domain" description="RNA polymerase sigma factor 70 region 4 type 2" evidence="7">
    <location>
        <begin position="132"/>
        <end position="183"/>
    </location>
</feature>
<evidence type="ECO:0000259" key="6">
    <source>
        <dbReference type="Pfam" id="PF04542"/>
    </source>
</evidence>
<dbReference type="SUPFAM" id="SSF88946">
    <property type="entry name" value="Sigma2 domain of RNA polymerase sigma factors"/>
    <property type="match status" value="1"/>
</dbReference>
<dbReference type="Pfam" id="PF08281">
    <property type="entry name" value="Sigma70_r4_2"/>
    <property type="match status" value="1"/>
</dbReference>
<dbReference type="PANTHER" id="PTHR43133:SF25">
    <property type="entry name" value="RNA POLYMERASE SIGMA FACTOR RFAY-RELATED"/>
    <property type="match status" value="1"/>
</dbReference>
<reference evidence="8 9" key="1">
    <citation type="submission" date="2022-03" db="EMBL/GenBank/DDBJ databases">
        <title>Complete genome of Streptomyces rimosus ssp. rimosus R7 (=ATCC 10970).</title>
        <authorList>
            <person name="Beganovic S."/>
            <person name="Ruckert C."/>
            <person name="Busche T."/>
            <person name="Kalinowski J."/>
            <person name="Wittmann C."/>
        </authorList>
    </citation>
    <scope>NUCLEOTIDE SEQUENCE [LARGE SCALE GENOMIC DNA]</scope>
    <source>
        <strain evidence="8 9">R7</strain>
    </source>
</reference>
<evidence type="ECO:0000256" key="4">
    <source>
        <dbReference type="ARBA" id="ARBA00023163"/>
    </source>
</evidence>
<accession>A0ABY3Z715</accession>
<keyword evidence="3" id="KW-0731">Sigma factor</keyword>
<dbReference type="RefSeq" id="WP_003984222.1">
    <property type="nucleotide sequence ID" value="NZ_CP043497.1"/>
</dbReference>
<feature type="domain" description="RNA polymerase sigma-70 region 2" evidence="6">
    <location>
        <begin position="35"/>
        <end position="97"/>
    </location>
</feature>
<feature type="region of interest" description="Disordered" evidence="5">
    <location>
        <begin position="1"/>
        <end position="27"/>
    </location>
</feature>
<dbReference type="NCBIfam" id="TIGR02937">
    <property type="entry name" value="sigma70-ECF"/>
    <property type="match status" value="1"/>
</dbReference>
<evidence type="ECO:0000313" key="9">
    <source>
        <dbReference type="Proteomes" id="UP000829494"/>
    </source>
</evidence>
<keyword evidence="4" id="KW-0804">Transcription</keyword>
<gene>
    <name evidence="8" type="ORF">SRIMR7_28595</name>
</gene>
<dbReference type="InterPro" id="IPR013325">
    <property type="entry name" value="RNA_pol_sigma_r2"/>
</dbReference>
<evidence type="ECO:0000259" key="7">
    <source>
        <dbReference type="Pfam" id="PF08281"/>
    </source>
</evidence>
<proteinExistence type="inferred from homology"/>
<dbReference type="InterPro" id="IPR014284">
    <property type="entry name" value="RNA_pol_sigma-70_dom"/>
</dbReference>
<dbReference type="InterPro" id="IPR007627">
    <property type="entry name" value="RNA_pol_sigma70_r2"/>
</dbReference>
<dbReference type="Proteomes" id="UP000829494">
    <property type="component" value="Chromosome"/>
</dbReference>
<dbReference type="Gene3D" id="1.10.1740.10">
    <property type="match status" value="1"/>
</dbReference>
<evidence type="ECO:0000256" key="5">
    <source>
        <dbReference type="SAM" id="MobiDB-lite"/>
    </source>
</evidence>
<dbReference type="Pfam" id="PF04542">
    <property type="entry name" value="Sigma70_r2"/>
    <property type="match status" value="1"/>
</dbReference>
<evidence type="ECO:0000313" key="8">
    <source>
        <dbReference type="EMBL" id="UNZ06112.1"/>
    </source>
</evidence>
<keyword evidence="2" id="KW-0805">Transcription regulation</keyword>
<protein>
    <submittedName>
        <fullName evidence="8">RNA polymerase sigma factor</fullName>
    </submittedName>
</protein>
<dbReference type="EMBL" id="CP094298">
    <property type="protein sequence ID" value="UNZ06112.1"/>
    <property type="molecule type" value="Genomic_DNA"/>
</dbReference>
<dbReference type="SUPFAM" id="SSF88659">
    <property type="entry name" value="Sigma3 and sigma4 domains of RNA polymerase sigma factors"/>
    <property type="match status" value="1"/>
</dbReference>
<dbReference type="InterPro" id="IPR013249">
    <property type="entry name" value="RNA_pol_sigma70_r4_t2"/>
</dbReference>
<evidence type="ECO:0000256" key="1">
    <source>
        <dbReference type="ARBA" id="ARBA00010641"/>
    </source>
</evidence>
<dbReference type="PANTHER" id="PTHR43133">
    <property type="entry name" value="RNA POLYMERASE ECF-TYPE SIGMA FACTO"/>
    <property type="match status" value="1"/>
</dbReference>
<dbReference type="InterPro" id="IPR036388">
    <property type="entry name" value="WH-like_DNA-bd_sf"/>
</dbReference>
<sequence length="227" mass="25338">MSKDAAPDDGSGGVTGEESAQSGGRDVDGAFADAYRAHYWAVSRFVARRLDDDRADDVEEVVAEVFSIAWRRRAELPESPLPWLYGVARNCLSNAVRGFGRYRRLLHRLGNHETAHRRQTVDSPDAERPGSWVHEALERLSPADQEVLRLTAWEELTLQELAVTLDCSQSAAAMRLHRARNRLRTQIERLRRKAGPEPPRPRARPTTARPALPAPAVPTRAGGRSHD</sequence>